<keyword evidence="2" id="KW-1185">Reference proteome</keyword>
<proteinExistence type="predicted"/>
<evidence type="ECO:0008006" key="3">
    <source>
        <dbReference type="Google" id="ProtNLM"/>
    </source>
</evidence>
<reference evidence="2" key="1">
    <citation type="submission" date="2018-05" db="EMBL/GenBank/DDBJ databases">
        <authorList>
            <person name="Nie L."/>
        </authorList>
    </citation>
    <scope>NUCLEOTIDE SEQUENCE [LARGE SCALE GENOMIC DNA]</scope>
    <source>
        <strain evidence="2">NL</strain>
    </source>
</reference>
<protein>
    <recommendedName>
        <fullName evidence="3">Lipocalin-like domain-containing protein</fullName>
    </recommendedName>
</protein>
<sequence>MVGALLVTASACGKKDAPRPEPSFTGRWDYLSVTTFVYNSTGTVASQYTQTFPLQNGRHSVLAVTPTTLQYFLPDGTAFLTPTPYTRAGATLTADGFWTSNPSSTAITQLTDAELTIRHEYQRSSGRLAEEEHYARRNP</sequence>
<comment type="caution">
    <text evidence="1">The sequence shown here is derived from an EMBL/GenBank/DDBJ whole genome shotgun (WGS) entry which is preliminary data.</text>
</comment>
<dbReference type="EMBL" id="QHKM01000001">
    <property type="protein sequence ID" value="RAK70384.1"/>
    <property type="molecule type" value="Genomic_DNA"/>
</dbReference>
<dbReference type="AlphaFoldDB" id="A0A328BWZ7"/>
<evidence type="ECO:0000313" key="2">
    <source>
        <dbReference type="Proteomes" id="UP000248553"/>
    </source>
</evidence>
<organism evidence="1 2">
    <name type="scientific">Hymenobacter edaphi</name>
    <dbReference type="NCBI Taxonomy" id="2211146"/>
    <lineage>
        <taxon>Bacteria</taxon>
        <taxon>Pseudomonadati</taxon>
        <taxon>Bacteroidota</taxon>
        <taxon>Cytophagia</taxon>
        <taxon>Cytophagales</taxon>
        <taxon>Hymenobacteraceae</taxon>
        <taxon>Hymenobacter</taxon>
    </lineage>
</organism>
<name>A0A328BWZ7_9BACT</name>
<accession>A0A328BWZ7</accession>
<evidence type="ECO:0000313" key="1">
    <source>
        <dbReference type="EMBL" id="RAK70384.1"/>
    </source>
</evidence>
<gene>
    <name evidence="1" type="ORF">DLM85_05975</name>
</gene>
<dbReference type="Proteomes" id="UP000248553">
    <property type="component" value="Unassembled WGS sequence"/>
</dbReference>